<proteinExistence type="inferred from homology"/>
<dbReference type="InterPro" id="IPR002933">
    <property type="entry name" value="Peptidase_M20"/>
</dbReference>
<dbReference type="Pfam" id="PF07687">
    <property type="entry name" value="M20_dimer"/>
    <property type="match status" value="1"/>
</dbReference>
<evidence type="ECO:0000256" key="2">
    <source>
        <dbReference type="ARBA" id="ARBA00022801"/>
    </source>
</evidence>
<dbReference type="GO" id="GO:0016787">
    <property type="term" value="F:hydrolase activity"/>
    <property type="evidence" value="ECO:0007669"/>
    <property type="project" value="UniProtKB-KW"/>
</dbReference>
<dbReference type="FunFam" id="3.30.70.360:FF:000014">
    <property type="entry name" value="N-acyl-L-amino acid amidohydrolase"/>
    <property type="match status" value="1"/>
</dbReference>
<dbReference type="Proteomes" id="UP000321595">
    <property type="component" value="Chromosome"/>
</dbReference>
<accession>A0A5B8XY16</accession>
<feature type="domain" description="Peptidase M20 dimerisation" evidence="4">
    <location>
        <begin position="193"/>
        <end position="284"/>
    </location>
</feature>
<keyword evidence="6" id="KW-1185">Reference proteome</keyword>
<dbReference type="InterPro" id="IPR011650">
    <property type="entry name" value="Peptidase_M20_dimer"/>
</dbReference>
<keyword evidence="3" id="KW-0479">Metal-binding</keyword>
<name>A0A5B8XY16_9DELT</name>
<protein>
    <submittedName>
        <fullName evidence="5">Amidohydrolase</fullName>
    </submittedName>
</protein>
<evidence type="ECO:0000256" key="3">
    <source>
        <dbReference type="PIRSR" id="PIRSR005962-1"/>
    </source>
</evidence>
<dbReference type="Gene3D" id="3.30.70.360">
    <property type="match status" value="1"/>
</dbReference>
<keyword evidence="2 5" id="KW-0378">Hydrolase</keyword>
<dbReference type="AlphaFoldDB" id="A0A5B8XY16"/>
<dbReference type="NCBIfam" id="TIGR01891">
    <property type="entry name" value="amidohydrolases"/>
    <property type="match status" value="1"/>
</dbReference>
<dbReference type="SUPFAM" id="SSF55031">
    <property type="entry name" value="Bacterial exopeptidase dimerisation domain"/>
    <property type="match status" value="1"/>
</dbReference>
<feature type="binding site" evidence="3">
    <location>
        <position position="170"/>
    </location>
    <ligand>
        <name>Mn(2+)</name>
        <dbReference type="ChEBI" id="CHEBI:29035"/>
        <label>2</label>
    </ligand>
</feature>
<dbReference type="PANTHER" id="PTHR11014">
    <property type="entry name" value="PEPTIDASE M20 FAMILY MEMBER"/>
    <property type="match status" value="1"/>
</dbReference>
<evidence type="ECO:0000259" key="4">
    <source>
        <dbReference type="Pfam" id="PF07687"/>
    </source>
</evidence>
<evidence type="ECO:0000256" key="1">
    <source>
        <dbReference type="ARBA" id="ARBA00006153"/>
    </source>
</evidence>
<feature type="binding site" evidence="3">
    <location>
        <position position="113"/>
    </location>
    <ligand>
        <name>Mn(2+)</name>
        <dbReference type="ChEBI" id="CHEBI:29035"/>
        <label>2</label>
    </ligand>
</feature>
<dbReference type="KEGG" id="bbae:FRD01_17135"/>
<dbReference type="PANTHER" id="PTHR11014:SF63">
    <property type="entry name" value="METALLOPEPTIDASE, PUTATIVE (AFU_ORTHOLOGUE AFUA_6G09600)-RELATED"/>
    <property type="match status" value="1"/>
</dbReference>
<dbReference type="GO" id="GO:0046872">
    <property type="term" value="F:metal ion binding"/>
    <property type="evidence" value="ECO:0007669"/>
    <property type="project" value="UniProtKB-KW"/>
</dbReference>
<feature type="binding site" evidence="3">
    <location>
        <position position="111"/>
    </location>
    <ligand>
        <name>Mn(2+)</name>
        <dbReference type="ChEBI" id="CHEBI:29035"/>
        <label>2</label>
    </ligand>
</feature>
<comment type="similarity">
    <text evidence="1">Belongs to the peptidase M20 family.</text>
</comment>
<reference evidence="5 6" key="1">
    <citation type="submission" date="2019-08" db="EMBL/GenBank/DDBJ databases">
        <authorList>
            <person name="Liang Q."/>
        </authorList>
    </citation>
    <scope>NUCLEOTIDE SEQUENCE [LARGE SCALE GENOMIC DNA]</scope>
    <source>
        <strain evidence="5 6">V1718</strain>
    </source>
</reference>
<comment type="cofactor">
    <cofactor evidence="3">
        <name>Mn(2+)</name>
        <dbReference type="ChEBI" id="CHEBI:29035"/>
    </cofactor>
    <text evidence="3">The Mn(2+) ion enhances activity.</text>
</comment>
<evidence type="ECO:0000313" key="6">
    <source>
        <dbReference type="Proteomes" id="UP000321595"/>
    </source>
</evidence>
<sequence length="399" mass="42727">MKEALIEQFEDKLDGHAEEIVSLRRHLHRYPELSNQEFRTTSLLTERLSAAGFEVHVRPEGTGFFADLTPAGFSPETHRTVAIRADLDALPIHEMTGLEFASEVPNVMHACGHDVHMSVVTAIGIAANALELPGRLRLIFQHSEESIPGGALDMVAMGAVEGVDYVLGMHVDPELEVGKIGVKSGAFTAAFDTFRFEITGKSGHGARPHHCVDPIYVLTQVANALYQAFGRRLDARDPTVFSIGMINAGTAPNIIPEKATMSGSVRTLSQAQRDQVPDLLRQVAAGICAAHGATYALDLIHGAPAIINNPDVCDAISAATVEVLGAQSLHQIALPSMGSEDFSVYLQDTPGAMCRVGVARADQPKYFLHSAHFAPDESALLIAAKVLGRAALTLMTSSK</sequence>
<dbReference type="EMBL" id="CP042467">
    <property type="protein sequence ID" value="QED28933.1"/>
    <property type="molecule type" value="Genomic_DNA"/>
</dbReference>
<dbReference type="InterPro" id="IPR017439">
    <property type="entry name" value="Amidohydrolase"/>
</dbReference>
<dbReference type="Gene3D" id="3.40.630.10">
    <property type="entry name" value="Zn peptidases"/>
    <property type="match status" value="1"/>
</dbReference>
<dbReference type="OrthoDB" id="9777385at2"/>
<dbReference type="InterPro" id="IPR036264">
    <property type="entry name" value="Bact_exopeptidase_dim_dom"/>
</dbReference>
<dbReference type="RefSeq" id="WP_146961798.1">
    <property type="nucleotide sequence ID" value="NZ_CP042467.1"/>
</dbReference>
<gene>
    <name evidence="5" type="ORF">FRD01_17135</name>
</gene>
<dbReference type="PIRSF" id="PIRSF005962">
    <property type="entry name" value="Pept_M20D_amidohydro"/>
    <property type="match status" value="1"/>
</dbReference>
<organism evidence="5 6">
    <name type="scientific">Microvenator marinus</name>
    <dbReference type="NCBI Taxonomy" id="2600177"/>
    <lineage>
        <taxon>Bacteria</taxon>
        <taxon>Deltaproteobacteria</taxon>
        <taxon>Bradymonadales</taxon>
        <taxon>Microvenatoraceae</taxon>
        <taxon>Microvenator</taxon>
    </lineage>
</organism>
<evidence type="ECO:0000313" key="5">
    <source>
        <dbReference type="EMBL" id="QED28933.1"/>
    </source>
</evidence>
<dbReference type="SUPFAM" id="SSF53187">
    <property type="entry name" value="Zn-dependent exopeptidases"/>
    <property type="match status" value="1"/>
</dbReference>
<feature type="binding site" evidence="3">
    <location>
        <position position="145"/>
    </location>
    <ligand>
        <name>Mn(2+)</name>
        <dbReference type="ChEBI" id="CHEBI:29035"/>
        <label>2</label>
    </ligand>
</feature>
<keyword evidence="3" id="KW-0464">Manganese</keyword>
<feature type="binding site" evidence="3">
    <location>
        <position position="369"/>
    </location>
    <ligand>
        <name>Mn(2+)</name>
        <dbReference type="ChEBI" id="CHEBI:29035"/>
        <label>2</label>
    </ligand>
</feature>
<dbReference type="Pfam" id="PF01546">
    <property type="entry name" value="Peptidase_M20"/>
    <property type="match status" value="1"/>
</dbReference>